<dbReference type="CDD" id="cd00860">
    <property type="entry name" value="ThrRS_anticodon"/>
    <property type="match status" value="1"/>
</dbReference>
<dbReference type="PANTHER" id="PTHR11451">
    <property type="entry name" value="THREONINE-TRNA LIGASE"/>
    <property type="match status" value="1"/>
</dbReference>
<dbReference type="GO" id="GO:0016787">
    <property type="term" value="F:hydrolase activity"/>
    <property type="evidence" value="ECO:0007669"/>
    <property type="project" value="UniProtKB-KW"/>
</dbReference>
<keyword evidence="8 13" id="KW-0067">ATP-binding</keyword>
<dbReference type="AlphaFoldDB" id="I4B243"/>
<reference evidence="15 16" key="1">
    <citation type="submission" date="2012-06" db="EMBL/GenBank/DDBJ databases">
        <title>The complete chromosome of genome of Turneriella parva DSM 21527.</title>
        <authorList>
            <consortium name="US DOE Joint Genome Institute (JGI-PGF)"/>
            <person name="Lucas S."/>
            <person name="Han J."/>
            <person name="Lapidus A."/>
            <person name="Bruce D."/>
            <person name="Goodwin L."/>
            <person name="Pitluck S."/>
            <person name="Peters L."/>
            <person name="Kyrpides N."/>
            <person name="Mavromatis K."/>
            <person name="Ivanova N."/>
            <person name="Mikhailova N."/>
            <person name="Chertkov O."/>
            <person name="Detter J.C."/>
            <person name="Tapia R."/>
            <person name="Han C."/>
            <person name="Land M."/>
            <person name="Hauser L."/>
            <person name="Markowitz V."/>
            <person name="Cheng J.-F."/>
            <person name="Hugenholtz P."/>
            <person name="Woyke T."/>
            <person name="Wu D."/>
            <person name="Gronow S."/>
            <person name="Wellnitz S."/>
            <person name="Brambilla E."/>
            <person name="Klenk H.-P."/>
            <person name="Eisen J.A."/>
        </authorList>
    </citation>
    <scope>NUCLEOTIDE SEQUENCE [LARGE SCALE GENOMIC DNA]</scope>
    <source>
        <strain evidence="16">ATCC BAA-1111 / DSM 21527 / NCTC 11395 / H</strain>
    </source>
</reference>
<dbReference type="Proteomes" id="UP000006048">
    <property type="component" value="Chromosome"/>
</dbReference>
<dbReference type="Gene3D" id="3.40.50.800">
    <property type="entry name" value="Anticodon-binding domain"/>
    <property type="match status" value="1"/>
</dbReference>
<evidence type="ECO:0000256" key="7">
    <source>
        <dbReference type="ARBA" id="ARBA00022833"/>
    </source>
</evidence>
<keyword evidence="6 13" id="KW-0547">Nucleotide-binding</keyword>
<comment type="catalytic activity">
    <reaction evidence="12 13">
        <text>tRNA(Thr) + L-threonine + ATP = L-threonyl-tRNA(Thr) + AMP + diphosphate + H(+)</text>
        <dbReference type="Rhea" id="RHEA:24624"/>
        <dbReference type="Rhea" id="RHEA-COMP:9670"/>
        <dbReference type="Rhea" id="RHEA-COMP:9704"/>
        <dbReference type="ChEBI" id="CHEBI:15378"/>
        <dbReference type="ChEBI" id="CHEBI:30616"/>
        <dbReference type="ChEBI" id="CHEBI:33019"/>
        <dbReference type="ChEBI" id="CHEBI:57926"/>
        <dbReference type="ChEBI" id="CHEBI:78442"/>
        <dbReference type="ChEBI" id="CHEBI:78534"/>
        <dbReference type="ChEBI" id="CHEBI:456215"/>
        <dbReference type="EC" id="6.1.1.3"/>
    </reaction>
</comment>
<dbReference type="GO" id="GO:0005524">
    <property type="term" value="F:ATP binding"/>
    <property type="evidence" value="ECO:0007669"/>
    <property type="project" value="UniProtKB-UniRule"/>
</dbReference>
<dbReference type="HOGENOM" id="CLU_008554_0_1_12"/>
<dbReference type="PRINTS" id="PR01047">
    <property type="entry name" value="TRNASYNTHTHR"/>
</dbReference>
<evidence type="ECO:0000256" key="6">
    <source>
        <dbReference type="ARBA" id="ARBA00022741"/>
    </source>
</evidence>
<evidence type="ECO:0000256" key="4">
    <source>
        <dbReference type="ARBA" id="ARBA00022598"/>
    </source>
</evidence>
<dbReference type="Pfam" id="PF00587">
    <property type="entry name" value="tRNA-synt_2b"/>
    <property type="match status" value="1"/>
</dbReference>
<dbReference type="HAMAP" id="MF_00184">
    <property type="entry name" value="Thr_tRNA_synth"/>
    <property type="match status" value="1"/>
</dbReference>
<dbReference type="RefSeq" id="WP_014801868.1">
    <property type="nucleotide sequence ID" value="NC_018020.1"/>
</dbReference>
<dbReference type="CDD" id="cd00771">
    <property type="entry name" value="ThrRS_core"/>
    <property type="match status" value="1"/>
</dbReference>
<keyword evidence="10 13" id="KW-0648">Protein biosynthesis</keyword>
<dbReference type="PROSITE" id="PS50862">
    <property type="entry name" value="AA_TRNA_LIGASE_II"/>
    <property type="match status" value="1"/>
</dbReference>
<dbReference type="GO" id="GO:0004829">
    <property type="term" value="F:threonine-tRNA ligase activity"/>
    <property type="evidence" value="ECO:0007669"/>
    <property type="project" value="UniProtKB-UniRule"/>
</dbReference>
<dbReference type="SMART" id="SM00863">
    <property type="entry name" value="tRNA_SAD"/>
    <property type="match status" value="1"/>
</dbReference>
<dbReference type="GO" id="GO:0000049">
    <property type="term" value="F:tRNA binding"/>
    <property type="evidence" value="ECO:0007669"/>
    <property type="project" value="UniProtKB-KW"/>
</dbReference>
<keyword evidence="15" id="KW-0378">Hydrolase</keyword>
<evidence type="ECO:0000256" key="8">
    <source>
        <dbReference type="ARBA" id="ARBA00022840"/>
    </source>
</evidence>
<evidence type="ECO:0000256" key="2">
    <source>
        <dbReference type="ARBA" id="ARBA00022490"/>
    </source>
</evidence>
<evidence type="ECO:0000256" key="10">
    <source>
        <dbReference type="ARBA" id="ARBA00022917"/>
    </source>
</evidence>
<feature type="domain" description="Aminoacyl-transfer RNA synthetases class-II family profile" evidence="14">
    <location>
        <begin position="259"/>
        <end position="555"/>
    </location>
</feature>
<sequence>MLRQDSAQVAMVKVQIGDQSGDFTSETTFAEVVEQLAPTYRKTALGIEVDKVSYDLSRPLAVVATSGQISARPLTFDDEAGKEIFWHSSAHTLAQALKRIYPHIQLEDGPVVKNGPGFFFYDVLLEDKITEADFEKIEAEIQKVTRENHKVVRSVMERSAAVEKFRAMGEHLKVGIIEKLPADKEISIYEQGEFADLCRGPHVPATGKLGVFKLTTVAGAYLGGNAENQMLQRIYAVSFPDKKLLAEHFKRVEEAKKRDHRKLGTELELYTTSEDIGPGLILWLPRGNIIKDELENWAKETEAKNGYQRVTTPVLTKENLFFTSEHLPHYMDSMFPPMQMDNENYYIKPMNCPFHHTIFGHRPRSYRELPLRLAEYGTCHRYEDSGALMGLMRVRAMQMNDAHIYCTEEQAVEEFKAVIKLHEYYYQALNITDYHMVLSLRNPNNKKYHGENEMWDKAEALTRQAMEESGVQYIVENDGAAFYGPKMDFQIKSSIGREFTSSTCQLDLFMPMKFDLKYVDKDGTLKRPVCIHRSPLGTHERFIGFLIEHFAGAFPTWLAPEQVRILPVNAAHMEYGTKLAASLREAGIRVHIEEPEESLGKRIRSAEKLKVPYMLVIGDKEVAAGNINARNYFSGEQREYSQAEFLETLTSEIRAKKITEIVKTQETKTA</sequence>
<comment type="subcellular location">
    <subcellularLocation>
        <location evidence="13">Cytoplasm</location>
    </subcellularLocation>
</comment>
<evidence type="ECO:0000256" key="11">
    <source>
        <dbReference type="ARBA" id="ARBA00023146"/>
    </source>
</evidence>
<keyword evidence="16" id="KW-1185">Reference proteome</keyword>
<dbReference type="FunFam" id="3.30.930.10:FF:000002">
    <property type="entry name" value="Threonine--tRNA ligase"/>
    <property type="match status" value="1"/>
</dbReference>
<keyword evidence="9 13" id="KW-0694">RNA-binding</keyword>
<dbReference type="NCBIfam" id="TIGR00418">
    <property type="entry name" value="thrS"/>
    <property type="match status" value="1"/>
</dbReference>
<dbReference type="Pfam" id="PF03129">
    <property type="entry name" value="HGTP_anticodon"/>
    <property type="match status" value="1"/>
</dbReference>
<dbReference type="InterPro" id="IPR002314">
    <property type="entry name" value="aa-tRNA-synt_IIb"/>
</dbReference>
<evidence type="ECO:0000256" key="12">
    <source>
        <dbReference type="ARBA" id="ARBA00049515"/>
    </source>
</evidence>
<evidence type="ECO:0000313" key="16">
    <source>
        <dbReference type="Proteomes" id="UP000006048"/>
    </source>
</evidence>
<name>I4B243_TURPD</name>
<evidence type="ECO:0000256" key="9">
    <source>
        <dbReference type="ARBA" id="ARBA00022884"/>
    </source>
</evidence>
<accession>I4B243</accession>
<evidence type="ECO:0000256" key="13">
    <source>
        <dbReference type="HAMAP-Rule" id="MF_00184"/>
    </source>
</evidence>
<dbReference type="GO" id="GO:0046872">
    <property type="term" value="F:metal ion binding"/>
    <property type="evidence" value="ECO:0007669"/>
    <property type="project" value="UniProtKB-KW"/>
</dbReference>
<dbReference type="KEGG" id="tpx:Turpa_0699"/>
<dbReference type="GO" id="GO:0005737">
    <property type="term" value="C:cytoplasm"/>
    <property type="evidence" value="ECO:0007669"/>
    <property type="project" value="UniProtKB-SubCell"/>
</dbReference>
<dbReference type="SUPFAM" id="SSF52954">
    <property type="entry name" value="Class II aaRS ABD-related"/>
    <property type="match status" value="1"/>
</dbReference>
<dbReference type="PATRIC" id="fig|869212.3.peg.674"/>
<dbReference type="SUPFAM" id="SSF55186">
    <property type="entry name" value="ThrRS/AlaRS common domain"/>
    <property type="match status" value="1"/>
</dbReference>
<evidence type="ECO:0000259" key="14">
    <source>
        <dbReference type="PROSITE" id="PS50862"/>
    </source>
</evidence>
<dbReference type="InterPro" id="IPR033728">
    <property type="entry name" value="ThrRS_core"/>
</dbReference>
<dbReference type="Gene3D" id="3.30.930.10">
    <property type="entry name" value="Bira Bifunctional Protein, Domain 2"/>
    <property type="match status" value="1"/>
</dbReference>
<dbReference type="PANTHER" id="PTHR11451:SF56">
    <property type="entry name" value="THREONINE--TRNA LIGASE 1"/>
    <property type="match status" value="1"/>
</dbReference>
<keyword evidence="4 13" id="KW-0436">Ligase</keyword>
<dbReference type="FunFam" id="3.40.50.800:FF:000001">
    <property type="entry name" value="Threonine--tRNA ligase"/>
    <property type="match status" value="1"/>
</dbReference>
<protein>
    <recommendedName>
        <fullName evidence="13">Threonine--tRNA ligase</fullName>
        <ecNumber evidence="13">6.1.1.3</ecNumber>
    </recommendedName>
    <alternativeName>
        <fullName evidence="13">Threonyl-tRNA synthetase</fullName>
        <shortName evidence="13">ThrRS</shortName>
    </alternativeName>
</protein>
<dbReference type="SUPFAM" id="SSF55681">
    <property type="entry name" value="Class II aaRS and biotin synthetases"/>
    <property type="match status" value="1"/>
</dbReference>
<keyword evidence="3 13" id="KW-0820">tRNA-binding</keyword>
<dbReference type="InterPro" id="IPR018163">
    <property type="entry name" value="Thr/Ala-tRNA-synth_IIc_edit"/>
</dbReference>
<keyword evidence="2 13" id="KW-0963">Cytoplasm</keyword>
<comment type="subunit">
    <text evidence="13">Homodimer.</text>
</comment>
<dbReference type="Pfam" id="PF07973">
    <property type="entry name" value="tRNA_SAD"/>
    <property type="match status" value="1"/>
</dbReference>
<dbReference type="InterPro" id="IPR002320">
    <property type="entry name" value="Thr-tRNA-ligase_IIa"/>
</dbReference>
<dbReference type="InterPro" id="IPR004154">
    <property type="entry name" value="Anticodon-bd"/>
</dbReference>
<gene>
    <name evidence="13" type="primary">thrS</name>
    <name evidence="15" type="ordered locus">Turpa_0699</name>
</gene>
<organism evidence="15 16">
    <name type="scientific">Turneriella parva (strain ATCC BAA-1111 / DSM 21527 / NCTC 11395 / H)</name>
    <name type="common">Leptospira parva</name>
    <dbReference type="NCBI Taxonomy" id="869212"/>
    <lineage>
        <taxon>Bacteria</taxon>
        <taxon>Pseudomonadati</taxon>
        <taxon>Spirochaetota</taxon>
        <taxon>Spirochaetia</taxon>
        <taxon>Leptospirales</taxon>
        <taxon>Leptospiraceae</taxon>
        <taxon>Turneriella</taxon>
    </lineage>
</organism>
<dbReference type="GO" id="GO:0006435">
    <property type="term" value="P:threonyl-tRNA aminoacylation"/>
    <property type="evidence" value="ECO:0007669"/>
    <property type="project" value="UniProtKB-UniRule"/>
</dbReference>
<keyword evidence="5 13" id="KW-0479">Metal-binding</keyword>
<dbReference type="InterPro" id="IPR012947">
    <property type="entry name" value="tRNA_SAD"/>
</dbReference>
<feature type="binding site" evidence="13">
    <location>
        <position position="352"/>
    </location>
    <ligand>
        <name>Zn(2+)</name>
        <dbReference type="ChEBI" id="CHEBI:29105"/>
        <note>catalytic</note>
    </ligand>
</feature>
<proteinExistence type="inferred from homology"/>
<evidence type="ECO:0000256" key="1">
    <source>
        <dbReference type="ARBA" id="ARBA00008226"/>
    </source>
</evidence>
<dbReference type="STRING" id="869212.Turpa_0699"/>
<comment type="caution">
    <text evidence="13">Lacks conserved residue(s) required for the propagation of feature annotation.</text>
</comment>
<evidence type="ECO:0000256" key="5">
    <source>
        <dbReference type="ARBA" id="ARBA00022723"/>
    </source>
</evidence>
<keyword evidence="7 13" id="KW-0862">Zinc</keyword>
<dbReference type="FunFam" id="3.30.980.10:FF:000005">
    <property type="entry name" value="Threonyl-tRNA synthetase, mitochondrial"/>
    <property type="match status" value="1"/>
</dbReference>
<dbReference type="Gene3D" id="3.30.980.10">
    <property type="entry name" value="Threonyl-trna Synthetase, Chain A, domain 2"/>
    <property type="match status" value="1"/>
</dbReference>
<comment type="similarity">
    <text evidence="1 13">Belongs to the class-II aminoacyl-tRNA synthetase family.</text>
</comment>
<feature type="binding site" evidence="13">
    <location>
        <position position="532"/>
    </location>
    <ligand>
        <name>Zn(2+)</name>
        <dbReference type="ChEBI" id="CHEBI:29105"/>
        <note>catalytic</note>
    </ligand>
</feature>
<dbReference type="InterPro" id="IPR045864">
    <property type="entry name" value="aa-tRNA-synth_II/BPL/LPL"/>
</dbReference>
<keyword evidence="11 13" id="KW-0030">Aminoacyl-tRNA synthetase</keyword>
<dbReference type="EC" id="6.1.1.3" evidence="13"/>
<evidence type="ECO:0000256" key="3">
    <source>
        <dbReference type="ARBA" id="ARBA00022555"/>
    </source>
</evidence>
<dbReference type="InterPro" id="IPR006195">
    <property type="entry name" value="aa-tRNA-synth_II"/>
</dbReference>
<dbReference type="InterPro" id="IPR036621">
    <property type="entry name" value="Anticodon-bd_dom_sf"/>
</dbReference>
<comment type="cofactor">
    <cofactor evidence="13">
        <name>Zn(2+)</name>
        <dbReference type="ChEBI" id="CHEBI:29105"/>
    </cofactor>
    <text evidence="13">Binds 1 zinc ion per subunit.</text>
</comment>
<dbReference type="InterPro" id="IPR047246">
    <property type="entry name" value="ThrRS_anticodon"/>
</dbReference>
<feature type="binding site" evidence="13">
    <location>
        <position position="403"/>
    </location>
    <ligand>
        <name>Zn(2+)</name>
        <dbReference type="ChEBI" id="CHEBI:29105"/>
        <note>catalytic</note>
    </ligand>
</feature>
<evidence type="ECO:0000313" key="15">
    <source>
        <dbReference type="EMBL" id="AFM11350.1"/>
    </source>
</evidence>
<dbReference type="EMBL" id="CP002959">
    <property type="protein sequence ID" value="AFM11350.1"/>
    <property type="molecule type" value="Genomic_DNA"/>
</dbReference>